<dbReference type="eggNOG" id="COG0494">
    <property type="taxonomic scope" value="Bacteria"/>
</dbReference>
<feature type="binding site" evidence="3">
    <location>
        <position position="88"/>
    </location>
    <ligand>
        <name>Mg(2+)</name>
        <dbReference type="ChEBI" id="CHEBI:18420"/>
        <label>1</label>
    </ligand>
</feature>
<comment type="caution">
    <text evidence="6">The sequence shown here is derived from an EMBL/GenBank/DDBJ whole genome shotgun (WGS) entry which is preliminary data.</text>
</comment>
<dbReference type="GO" id="GO:0019693">
    <property type="term" value="P:ribose phosphate metabolic process"/>
    <property type="evidence" value="ECO:0007669"/>
    <property type="project" value="TreeGrafter"/>
</dbReference>
<dbReference type="STRING" id="824.CGRAC_0866"/>
<accession>C8PJB4</accession>
<dbReference type="SUPFAM" id="SSF55811">
    <property type="entry name" value="Nudix"/>
    <property type="match status" value="1"/>
</dbReference>
<reference evidence="6 7" key="1">
    <citation type="submission" date="2009-07" db="EMBL/GenBank/DDBJ databases">
        <authorList>
            <person name="Madupu R."/>
            <person name="Sebastian Y."/>
            <person name="Durkin A.S."/>
            <person name="Torralba M."/>
            <person name="Methe B."/>
            <person name="Sutton G.G."/>
            <person name="Strausberg R.L."/>
            <person name="Nelson K.E."/>
        </authorList>
    </citation>
    <scope>NUCLEOTIDE SEQUENCE [LARGE SCALE GENOMIC DNA]</scope>
    <source>
        <strain evidence="6 7">RM3268</strain>
    </source>
</reference>
<evidence type="ECO:0000256" key="1">
    <source>
        <dbReference type="ARBA" id="ARBA00001946"/>
    </source>
</evidence>
<dbReference type="EC" id="3.6.1.-" evidence="6"/>
<sequence>MDTTIKNFKISELKSSNFVKPFRLNFEMDGVARAWDCVKVHDSVSILLYHTQRDALLLVKQFRPSVWFYQEENLINSPEKGYTYELCAGILDKGISEEQTAIEEVLEETGYAVKDLKFITSYYSALGFAANRQILYFACIDESMKLGSGGGVDGEKIELFYLPAAKVREFMFDEKIVRAPGLILAFQWFLSEFKA</sequence>
<feature type="domain" description="Nudix hydrolase" evidence="5">
    <location>
        <begin position="39"/>
        <end position="184"/>
    </location>
</feature>
<dbReference type="InterPro" id="IPR000086">
    <property type="entry name" value="NUDIX_hydrolase_dom"/>
</dbReference>
<dbReference type="GO" id="GO:0046872">
    <property type="term" value="F:metal ion binding"/>
    <property type="evidence" value="ECO:0007669"/>
    <property type="project" value="UniProtKB-KW"/>
</dbReference>
<keyword evidence="2 6" id="KW-0378">Hydrolase</keyword>
<dbReference type="OrthoDB" id="5360793at2"/>
<dbReference type="PANTHER" id="PTHR11839">
    <property type="entry name" value="UDP/ADP-SUGAR PYROPHOSPHATASE"/>
    <property type="match status" value="1"/>
</dbReference>
<organism evidence="6 7">
    <name type="scientific">Campylobacter gracilis RM3268</name>
    <dbReference type="NCBI Taxonomy" id="553220"/>
    <lineage>
        <taxon>Bacteria</taxon>
        <taxon>Pseudomonadati</taxon>
        <taxon>Campylobacterota</taxon>
        <taxon>Epsilonproteobacteria</taxon>
        <taxon>Campylobacterales</taxon>
        <taxon>Campylobacteraceae</taxon>
        <taxon>Campylobacter</taxon>
    </lineage>
</organism>
<keyword evidence="7" id="KW-1185">Reference proteome</keyword>
<evidence type="ECO:0000256" key="3">
    <source>
        <dbReference type="PIRSR" id="PIRSR604385-2"/>
    </source>
</evidence>
<dbReference type="AlphaFoldDB" id="C8PJB4"/>
<evidence type="ECO:0000256" key="2">
    <source>
        <dbReference type="ARBA" id="ARBA00022801"/>
    </source>
</evidence>
<feature type="binding site" evidence="3">
    <location>
        <position position="104"/>
    </location>
    <ligand>
        <name>Mg(2+)</name>
        <dbReference type="ChEBI" id="CHEBI:18420"/>
        <label>2</label>
    </ligand>
</feature>
<dbReference type="PANTHER" id="PTHR11839:SF15">
    <property type="entry name" value="URIDINE DIPHOSPHATE GLUCOSE PYROPHOSPHATASE NUDT14"/>
    <property type="match status" value="1"/>
</dbReference>
<gene>
    <name evidence="6" type="ORF">CAMGR0001_1313</name>
</gene>
<comment type="cofactor">
    <cofactor evidence="1 3">
        <name>Mg(2+)</name>
        <dbReference type="ChEBI" id="CHEBI:18420"/>
    </cofactor>
</comment>
<dbReference type="InterPro" id="IPR004385">
    <property type="entry name" value="NDP_pyrophosphatase"/>
</dbReference>
<keyword evidence="3" id="KW-0479">Metal-binding</keyword>
<name>C8PJB4_9BACT</name>
<dbReference type="NCBIfam" id="TIGR00052">
    <property type="entry name" value="nudix-type nucleoside diphosphatase, YffH/AdpP family"/>
    <property type="match status" value="1"/>
</dbReference>
<dbReference type="EMBL" id="ACYG01000027">
    <property type="protein sequence ID" value="EEV17019.1"/>
    <property type="molecule type" value="Genomic_DNA"/>
</dbReference>
<dbReference type="CDD" id="cd18887">
    <property type="entry name" value="NUDIX_UGPPase_Nudt14"/>
    <property type="match status" value="1"/>
</dbReference>
<dbReference type="InterPro" id="IPR015797">
    <property type="entry name" value="NUDIX_hydrolase-like_dom_sf"/>
</dbReference>
<evidence type="ECO:0000256" key="4">
    <source>
        <dbReference type="PIRSR" id="PIRSR604385-3"/>
    </source>
</evidence>
<evidence type="ECO:0000313" key="6">
    <source>
        <dbReference type="EMBL" id="EEV17019.1"/>
    </source>
</evidence>
<dbReference type="RefSeq" id="WP_005871952.1">
    <property type="nucleotide sequence ID" value="NZ_ACYG01000027.1"/>
</dbReference>
<dbReference type="GO" id="GO:0006753">
    <property type="term" value="P:nucleoside phosphate metabolic process"/>
    <property type="evidence" value="ECO:0007669"/>
    <property type="project" value="TreeGrafter"/>
</dbReference>
<keyword evidence="3" id="KW-0460">Magnesium</keyword>
<dbReference type="Gene3D" id="3.90.79.10">
    <property type="entry name" value="Nucleoside Triphosphate Pyrophosphohydrolase"/>
    <property type="match status" value="1"/>
</dbReference>
<feature type="binding site" evidence="3">
    <location>
        <position position="108"/>
    </location>
    <ligand>
        <name>Mg(2+)</name>
        <dbReference type="ChEBI" id="CHEBI:18420"/>
        <label>1</label>
    </ligand>
</feature>
<evidence type="ECO:0000259" key="5">
    <source>
        <dbReference type="PROSITE" id="PS51462"/>
    </source>
</evidence>
<dbReference type="GO" id="GO:0008768">
    <property type="term" value="F:UDP-sugar diphosphatase activity"/>
    <property type="evidence" value="ECO:0007669"/>
    <property type="project" value="TreeGrafter"/>
</dbReference>
<feature type="short sequence motif" description="Nudix box" evidence="4">
    <location>
        <begin position="89"/>
        <end position="111"/>
    </location>
</feature>
<dbReference type="Proteomes" id="UP000005709">
    <property type="component" value="Unassembled WGS sequence"/>
</dbReference>
<evidence type="ECO:0000313" key="7">
    <source>
        <dbReference type="Proteomes" id="UP000005709"/>
    </source>
</evidence>
<proteinExistence type="predicted"/>
<protein>
    <submittedName>
        <fullName evidence="6">Nudix-type nucleoside diphosphatase, YffH/AdpP family</fullName>
        <ecNumber evidence="6">3.6.1.-</ecNumber>
    </submittedName>
</protein>
<feature type="binding site" evidence="3">
    <location>
        <position position="155"/>
    </location>
    <ligand>
        <name>Mg(2+)</name>
        <dbReference type="ChEBI" id="CHEBI:18420"/>
        <label>1</label>
    </ligand>
</feature>
<dbReference type="PROSITE" id="PS51462">
    <property type="entry name" value="NUDIX"/>
    <property type="match status" value="1"/>
</dbReference>
<dbReference type="Pfam" id="PF00293">
    <property type="entry name" value="NUDIX"/>
    <property type="match status" value="1"/>
</dbReference>